<gene>
    <name evidence="8" type="ORF">IQ251_15520</name>
</gene>
<keyword evidence="2" id="KW-0328">Glycosyltransferase</keyword>
<feature type="transmembrane region" description="Helical" evidence="7">
    <location>
        <begin position="40"/>
        <end position="67"/>
    </location>
</feature>
<protein>
    <submittedName>
        <fullName evidence="8">Glycosyltransferase</fullName>
    </submittedName>
</protein>
<feature type="transmembrane region" description="Helical" evidence="7">
    <location>
        <begin position="382"/>
        <end position="405"/>
    </location>
</feature>
<feature type="transmembrane region" description="Helical" evidence="7">
    <location>
        <begin position="12"/>
        <end position="34"/>
    </location>
</feature>
<keyword evidence="5 7" id="KW-1133">Transmembrane helix</keyword>
<organism evidence="8 9">
    <name type="scientific">Saccharopolyspora montiporae</name>
    <dbReference type="NCBI Taxonomy" id="2781240"/>
    <lineage>
        <taxon>Bacteria</taxon>
        <taxon>Bacillati</taxon>
        <taxon>Actinomycetota</taxon>
        <taxon>Actinomycetes</taxon>
        <taxon>Pseudonocardiales</taxon>
        <taxon>Pseudonocardiaceae</taxon>
        <taxon>Saccharopolyspora</taxon>
    </lineage>
</organism>
<comment type="subcellular location">
    <subcellularLocation>
        <location evidence="1">Membrane</location>
        <topology evidence="1">Multi-pass membrane protein</topology>
    </subcellularLocation>
</comment>
<dbReference type="SUPFAM" id="SSF53448">
    <property type="entry name" value="Nucleotide-diphospho-sugar transferases"/>
    <property type="match status" value="1"/>
</dbReference>
<evidence type="ECO:0000256" key="2">
    <source>
        <dbReference type="ARBA" id="ARBA00022676"/>
    </source>
</evidence>
<dbReference type="Pfam" id="PF13641">
    <property type="entry name" value="Glyco_tranf_2_3"/>
    <property type="match status" value="1"/>
</dbReference>
<dbReference type="PANTHER" id="PTHR43867:SF2">
    <property type="entry name" value="CELLULOSE SYNTHASE CATALYTIC SUBUNIT A [UDP-FORMING]"/>
    <property type="match status" value="1"/>
</dbReference>
<evidence type="ECO:0000256" key="5">
    <source>
        <dbReference type="ARBA" id="ARBA00022989"/>
    </source>
</evidence>
<feature type="transmembrane region" description="Helical" evidence="7">
    <location>
        <begin position="338"/>
        <end position="362"/>
    </location>
</feature>
<evidence type="ECO:0000256" key="1">
    <source>
        <dbReference type="ARBA" id="ARBA00004141"/>
    </source>
</evidence>
<dbReference type="GO" id="GO:0016757">
    <property type="term" value="F:glycosyltransferase activity"/>
    <property type="evidence" value="ECO:0007669"/>
    <property type="project" value="UniProtKB-KW"/>
</dbReference>
<evidence type="ECO:0000256" key="4">
    <source>
        <dbReference type="ARBA" id="ARBA00022692"/>
    </source>
</evidence>
<dbReference type="Gene3D" id="3.90.550.10">
    <property type="entry name" value="Spore Coat Polysaccharide Biosynthesis Protein SpsA, Chain A"/>
    <property type="match status" value="1"/>
</dbReference>
<feature type="transmembrane region" description="Helical" evidence="7">
    <location>
        <begin position="412"/>
        <end position="431"/>
    </location>
</feature>
<accession>A0A929B9Q7</accession>
<sequence length="456" mass="50080">MLRSDTTRRRTVSTATVAACGLLSTPPIASWMGWWSTAAVAMTAIAIMVAVQLGTALLHLVLALTGLRTTRRPENARTPLSDEELPHYSVLVPLYREAEVLPRLLDELIGLDYPTALLQILVIVEAGDDETRTELAKHALPDHIEVLLIEQTMPRTKAKACNLALRHVRGELCTIYDAEDRPDPGQLRTAAAMFHASPEHVVCLQARLRHWNPNTNWLAASMSAEYALRYGAILPALNALSWPIPLGGNSNHFRTPALCRLGAWDPHNLTEDADLGIRIARHGWTVRTLDSTTDEEANAKVGNWLRQRSRWVKGHTQTWLVHTRNPLGLLRELGPGGFAAVHLVLGGPVLCALISPLCVALLLCVSPLGPASELGTSWIVEYHQLAALLTTGYLVNAAQLAITAAPQGRLRAALLALTVPAYWTLLSIATYKGLLQLLRPGTRYYWERTRHGLVRG</sequence>
<dbReference type="PANTHER" id="PTHR43867">
    <property type="entry name" value="CELLULOSE SYNTHASE CATALYTIC SUBUNIT A [UDP-FORMING]"/>
    <property type="match status" value="1"/>
</dbReference>
<comment type="caution">
    <text evidence="8">The sequence shown here is derived from an EMBL/GenBank/DDBJ whole genome shotgun (WGS) entry which is preliminary data.</text>
</comment>
<evidence type="ECO:0000313" key="8">
    <source>
        <dbReference type="EMBL" id="MBE9375859.1"/>
    </source>
</evidence>
<evidence type="ECO:0000256" key="7">
    <source>
        <dbReference type="SAM" id="Phobius"/>
    </source>
</evidence>
<proteinExistence type="predicted"/>
<evidence type="ECO:0000256" key="3">
    <source>
        <dbReference type="ARBA" id="ARBA00022679"/>
    </source>
</evidence>
<keyword evidence="4 7" id="KW-0812">Transmembrane</keyword>
<keyword evidence="6 7" id="KW-0472">Membrane</keyword>
<dbReference type="RefSeq" id="WP_193929308.1">
    <property type="nucleotide sequence ID" value="NZ_JADEYC010000027.1"/>
</dbReference>
<evidence type="ECO:0000256" key="6">
    <source>
        <dbReference type="ARBA" id="ARBA00023136"/>
    </source>
</evidence>
<name>A0A929B9Q7_9PSEU</name>
<dbReference type="GO" id="GO:0016020">
    <property type="term" value="C:membrane"/>
    <property type="evidence" value="ECO:0007669"/>
    <property type="project" value="UniProtKB-SubCell"/>
</dbReference>
<reference evidence="8" key="1">
    <citation type="submission" date="2020-10" db="EMBL/GenBank/DDBJ databases">
        <title>Diversity and distribution of actinomycetes associated with coral in the coast of Hainan.</title>
        <authorList>
            <person name="Li F."/>
        </authorList>
    </citation>
    <scope>NUCLEOTIDE SEQUENCE</scope>
    <source>
        <strain evidence="8">HNM0983</strain>
    </source>
</reference>
<keyword evidence="3" id="KW-0808">Transferase</keyword>
<dbReference type="EMBL" id="JADEYC010000027">
    <property type="protein sequence ID" value="MBE9375859.1"/>
    <property type="molecule type" value="Genomic_DNA"/>
</dbReference>
<dbReference type="AlphaFoldDB" id="A0A929B9Q7"/>
<dbReference type="InterPro" id="IPR029044">
    <property type="entry name" value="Nucleotide-diphossugar_trans"/>
</dbReference>
<evidence type="ECO:0000313" key="9">
    <source>
        <dbReference type="Proteomes" id="UP000598360"/>
    </source>
</evidence>
<keyword evidence="9" id="KW-1185">Reference proteome</keyword>
<dbReference type="InterPro" id="IPR050321">
    <property type="entry name" value="Glycosyltr_2/OpgH_subfam"/>
</dbReference>
<dbReference type="Proteomes" id="UP000598360">
    <property type="component" value="Unassembled WGS sequence"/>
</dbReference>